<dbReference type="Gene3D" id="2.40.50.140">
    <property type="entry name" value="Nucleic acid-binding proteins"/>
    <property type="match status" value="1"/>
</dbReference>
<dbReference type="InterPro" id="IPR014892">
    <property type="entry name" value="RPA_C"/>
</dbReference>
<keyword evidence="5" id="KW-0539">Nucleus</keyword>
<dbReference type="InterPro" id="IPR036388">
    <property type="entry name" value="WH-like_DNA-bd_sf"/>
</dbReference>
<dbReference type="InterPro" id="IPR004365">
    <property type="entry name" value="NA-bd_OB_tRNA"/>
</dbReference>
<comment type="similarity">
    <text evidence="2">Belongs to the replication factor A protein 2 family.</text>
</comment>
<dbReference type="PIRSF" id="PIRSF036949">
    <property type="entry name" value="RPA32"/>
    <property type="match status" value="1"/>
</dbReference>
<dbReference type="InterPro" id="IPR036390">
    <property type="entry name" value="WH_DNA-bd_sf"/>
</dbReference>
<evidence type="ECO:0000256" key="4">
    <source>
        <dbReference type="ARBA" id="ARBA00023125"/>
    </source>
</evidence>
<protein>
    <submittedName>
        <fullName evidence="8">Replication protein A, subunit RPA32</fullName>
    </submittedName>
</protein>
<feature type="domain" description="OB" evidence="6">
    <location>
        <begin position="69"/>
        <end position="144"/>
    </location>
</feature>
<dbReference type="SUPFAM" id="SSF46785">
    <property type="entry name" value="Winged helix' DNA-binding domain"/>
    <property type="match status" value="1"/>
</dbReference>
<evidence type="ECO:0000313" key="9">
    <source>
        <dbReference type="Proteomes" id="UP000007264"/>
    </source>
</evidence>
<sequence length="277" mass="29677">MYGGGGGYDGASQFGGGGFLGSQNDGDARSPAPKSIASRKEGLRAVTLKQLIDANKAEIHDDVNSFHNVTCVGKILNVRENNNIVEMTIFDGTGTYTVHYYSNDIDDSMAQRIAEWRTGVYVRVHGNVSDFDDNWRILAYNIRTITDFNEVTYHGLQAIFQHAHIAKGAPGSGVAQAQSGIGGAPVAQTGGAGGTEFGGGPDEVGNDGLTNIQRKVLSVFEQPAHLASSEGITVEQVSAQLPNLTPKQVRDAVTFLMDNANIYTVSDEYHYKSTKCD</sequence>
<dbReference type="InterPro" id="IPR014646">
    <property type="entry name" value="Rfa2/RPA32"/>
</dbReference>
<dbReference type="SUPFAM" id="SSF50249">
    <property type="entry name" value="Nucleic acid-binding proteins"/>
    <property type="match status" value="1"/>
</dbReference>
<dbReference type="KEGG" id="csl:COCSUDRAFT_52361"/>
<evidence type="ECO:0000256" key="2">
    <source>
        <dbReference type="ARBA" id="ARBA00007815"/>
    </source>
</evidence>
<dbReference type="PANTHER" id="PTHR13989:SF16">
    <property type="entry name" value="REPLICATION PROTEIN A2"/>
    <property type="match status" value="1"/>
</dbReference>
<dbReference type="Proteomes" id="UP000007264">
    <property type="component" value="Unassembled WGS sequence"/>
</dbReference>
<dbReference type="GO" id="GO:0003697">
    <property type="term" value="F:single-stranded DNA binding"/>
    <property type="evidence" value="ECO:0007669"/>
    <property type="project" value="TreeGrafter"/>
</dbReference>
<evidence type="ECO:0000256" key="5">
    <source>
        <dbReference type="ARBA" id="ARBA00023242"/>
    </source>
</evidence>
<organism evidence="8 9">
    <name type="scientific">Coccomyxa subellipsoidea (strain C-169)</name>
    <name type="common">Green microalga</name>
    <dbReference type="NCBI Taxonomy" id="574566"/>
    <lineage>
        <taxon>Eukaryota</taxon>
        <taxon>Viridiplantae</taxon>
        <taxon>Chlorophyta</taxon>
        <taxon>core chlorophytes</taxon>
        <taxon>Trebouxiophyceae</taxon>
        <taxon>Trebouxiophyceae incertae sedis</taxon>
        <taxon>Coccomyxaceae</taxon>
        <taxon>Coccomyxa</taxon>
        <taxon>Coccomyxa subellipsoidea</taxon>
    </lineage>
</organism>
<comment type="subcellular location">
    <subcellularLocation>
        <location evidence="1">Nucleus</location>
    </subcellularLocation>
</comment>
<evidence type="ECO:0000256" key="3">
    <source>
        <dbReference type="ARBA" id="ARBA00022705"/>
    </source>
</evidence>
<dbReference type="EMBL" id="AGSI01000002">
    <property type="protein sequence ID" value="EIE26514.1"/>
    <property type="molecule type" value="Genomic_DNA"/>
</dbReference>
<dbReference type="PANTHER" id="PTHR13989">
    <property type="entry name" value="REPLICATION PROTEIN A-RELATED"/>
    <property type="match status" value="1"/>
</dbReference>
<dbReference type="InterPro" id="IPR040260">
    <property type="entry name" value="RFA2-like"/>
</dbReference>
<gene>
    <name evidence="8" type="ORF">COCSUDRAFT_52361</name>
</gene>
<dbReference type="RefSeq" id="XP_005651058.1">
    <property type="nucleotide sequence ID" value="XM_005651001.1"/>
</dbReference>
<dbReference type="Pfam" id="PF01336">
    <property type="entry name" value="tRNA_anti-codon"/>
    <property type="match status" value="1"/>
</dbReference>
<dbReference type="OrthoDB" id="25571at2759"/>
<keyword evidence="4" id="KW-0238">DNA-binding</keyword>
<dbReference type="GO" id="GO:0000724">
    <property type="term" value="P:double-strand break repair via homologous recombination"/>
    <property type="evidence" value="ECO:0007669"/>
    <property type="project" value="TreeGrafter"/>
</dbReference>
<dbReference type="GO" id="GO:0035861">
    <property type="term" value="C:site of double-strand break"/>
    <property type="evidence" value="ECO:0007669"/>
    <property type="project" value="TreeGrafter"/>
</dbReference>
<evidence type="ECO:0000259" key="7">
    <source>
        <dbReference type="Pfam" id="PF08784"/>
    </source>
</evidence>
<proteinExistence type="inferred from homology"/>
<evidence type="ECO:0000259" key="6">
    <source>
        <dbReference type="Pfam" id="PF01336"/>
    </source>
</evidence>
<dbReference type="Pfam" id="PF08784">
    <property type="entry name" value="RPA_C"/>
    <property type="match status" value="1"/>
</dbReference>
<evidence type="ECO:0000313" key="8">
    <source>
        <dbReference type="EMBL" id="EIE26514.1"/>
    </source>
</evidence>
<dbReference type="GeneID" id="17044524"/>
<keyword evidence="3" id="KW-0235">DNA replication</keyword>
<name>I0Z795_COCSC</name>
<accession>I0Z795</accession>
<dbReference type="STRING" id="574566.I0Z795"/>
<dbReference type="AlphaFoldDB" id="I0Z795"/>
<dbReference type="FunFam" id="1.10.10.10:FF:000168">
    <property type="entry name" value="Replication protein A 32 kDa subunit"/>
    <property type="match status" value="1"/>
</dbReference>
<dbReference type="eggNOG" id="KOG3108">
    <property type="taxonomic scope" value="Eukaryota"/>
</dbReference>
<dbReference type="GO" id="GO:0006289">
    <property type="term" value="P:nucleotide-excision repair"/>
    <property type="evidence" value="ECO:0007669"/>
    <property type="project" value="TreeGrafter"/>
</dbReference>
<evidence type="ECO:0000256" key="1">
    <source>
        <dbReference type="ARBA" id="ARBA00004123"/>
    </source>
</evidence>
<dbReference type="GO" id="GO:0000781">
    <property type="term" value="C:chromosome, telomeric region"/>
    <property type="evidence" value="ECO:0007669"/>
    <property type="project" value="TreeGrafter"/>
</dbReference>
<dbReference type="GO" id="GO:0005662">
    <property type="term" value="C:DNA replication factor A complex"/>
    <property type="evidence" value="ECO:0007669"/>
    <property type="project" value="TreeGrafter"/>
</dbReference>
<dbReference type="InterPro" id="IPR012340">
    <property type="entry name" value="NA-bd_OB-fold"/>
</dbReference>
<dbReference type="GO" id="GO:0006260">
    <property type="term" value="P:DNA replication"/>
    <property type="evidence" value="ECO:0007669"/>
    <property type="project" value="UniProtKB-KW"/>
</dbReference>
<reference evidence="8 9" key="1">
    <citation type="journal article" date="2012" name="Genome Biol.">
        <title>The genome of the polar eukaryotic microalga coccomyxa subellipsoidea reveals traits of cold adaptation.</title>
        <authorList>
            <person name="Blanc G."/>
            <person name="Agarkova I."/>
            <person name="Grimwood J."/>
            <person name="Kuo A."/>
            <person name="Brueggeman A."/>
            <person name="Dunigan D."/>
            <person name="Gurnon J."/>
            <person name="Ladunga I."/>
            <person name="Lindquist E."/>
            <person name="Lucas S."/>
            <person name="Pangilinan J."/>
            <person name="Proschold T."/>
            <person name="Salamov A."/>
            <person name="Schmutz J."/>
            <person name="Weeks D."/>
            <person name="Yamada T."/>
            <person name="Claverie J.M."/>
            <person name="Grigoriev I."/>
            <person name="Van Etten J."/>
            <person name="Lomsadze A."/>
            <person name="Borodovsky M."/>
        </authorList>
    </citation>
    <scope>NUCLEOTIDE SEQUENCE [LARGE SCALE GENOMIC DNA]</scope>
    <source>
        <strain evidence="8 9">C-169</strain>
    </source>
</reference>
<feature type="domain" description="Replication protein A C-terminal" evidence="7">
    <location>
        <begin position="189"/>
        <end position="268"/>
    </location>
</feature>
<comment type="caution">
    <text evidence="8">The sequence shown here is derived from an EMBL/GenBank/DDBJ whole genome shotgun (WGS) entry which is preliminary data.</text>
</comment>
<keyword evidence="9" id="KW-1185">Reference proteome</keyword>
<dbReference type="Gene3D" id="1.10.10.10">
    <property type="entry name" value="Winged helix-like DNA-binding domain superfamily/Winged helix DNA-binding domain"/>
    <property type="match status" value="1"/>
</dbReference>